<keyword evidence="4" id="KW-1185">Reference proteome</keyword>
<proteinExistence type="predicted"/>
<gene>
    <name evidence="3" type="ORF">RM863_12905</name>
</gene>
<evidence type="ECO:0000313" key="3">
    <source>
        <dbReference type="EMBL" id="MDT0473024.1"/>
    </source>
</evidence>
<comment type="caution">
    <text evidence="3">The sequence shown here is derived from an EMBL/GenBank/DDBJ whole genome shotgun (WGS) entry which is preliminary data.</text>
</comment>
<protein>
    <submittedName>
        <fullName evidence="3">Uncharacterized protein</fullName>
    </submittedName>
</protein>
<evidence type="ECO:0000256" key="2">
    <source>
        <dbReference type="SAM" id="SignalP"/>
    </source>
</evidence>
<dbReference type="RefSeq" id="WP_311635098.1">
    <property type="nucleotide sequence ID" value="NZ_JAVRFF010000012.1"/>
</dbReference>
<keyword evidence="2" id="KW-0732">Signal</keyword>
<sequence>MTRTTATGLEVLAALALPALAGLDEARAAGRSCVWGGEPLENPTAVDLGVQLVDGRTWFPRACRTCIAQRAHQALVAHAPMCPACRSEDAADCPLGAALRHLVAAHTPVRYCSACSRQIGPGEEYETHLSQSPSGAGGATTHTHTKCPRRRR</sequence>
<feature type="signal peptide" evidence="2">
    <location>
        <begin position="1"/>
        <end position="21"/>
    </location>
</feature>
<organism evidence="3 4">
    <name type="scientific">Streptomyces hintoniae</name>
    <dbReference type="NCBI Taxonomy" id="3075521"/>
    <lineage>
        <taxon>Bacteria</taxon>
        <taxon>Bacillati</taxon>
        <taxon>Actinomycetota</taxon>
        <taxon>Actinomycetes</taxon>
        <taxon>Kitasatosporales</taxon>
        <taxon>Streptomycetaceae</taxon>
        <taxon>Streptomyces</taxon>
    </lineage>
</organism>
<dbReference type="EMBL" id="JAVRFF010000012">
    <property type="protein sequence ID" value="MDT0473024.1"/>
    <property type="molecule type" value="Genomic_DNA"/>
</dbReference>
<name>A0ABU2UII7_9ACTN</name>
<reference evidence="3" key="1">
    <citation type="submission" date="2024-05" db="EMBL/GenBank/DDBJ databases">
        <title>30 novel species of actinomycetes from the DSMZ collection.</title>
        <authorList>
            <person name="Nouioui I."/>
        </authorList>
    </citation>
    <scope>NUCLEOTIDE SEQUENCE</scope>
    <source>
        <strain evidence="3">DSM 41014</strain>
    </source>
</reference>
<dbReference type="Proteomes" id="UP001180489">
    <property type="component" value="Unassembled WGS sequence"/>
</dbReference>
<feature type="chain" id="PRO_5045174687" evidence="2">
    <location>
        <begin position="22"/>
        <end position="152"/>
    </location>
</feature>
<evidence type="ECO:0000313" key="4">
    <source>
        <dbReference type="Proteomes" id="UP001180489"/>
    </source>
</evidence>
<accession>A0ABU2UII7</accession>
<evidence type="ECO:0000256" key="1">
    <source>
        <dbReference type="SAM" id="MobiDB-lite"/>
    </source>
</evidence>
<feature type="region of interest" description="Disordered" evidence="1">
    <location>
        <begin position="125"/>
        <end position="152"/>
    </location>
</feature>
<feature type="compositionally biased region" description="Basic residues" evidence="1">
    <location>
        <begin position="143"/>
        <end position="152"/>
    </location>
</feature>